<evidence type="ECO:0000313" key="1">
    <source>
        <dbReference type="EMBL" id="SDR27603.1"/>
    </source>
</evidence>
<gene>
    <name evidence="1" type="ORF">SAMN05443245_4168</name>
</gene>
<proteinExistence type="predicted"/>
<sequence>MRAGQMSVTWKRRVAGQRAAVFETRNFGDIMHAVQRSRVGVTRITGEASRKSGVTAGRRTKTQVDRIAKGASYRNDDG</sequence>
<accession>A0A1H1HQD1</accession>
<dbReference type="Proteomes" id="UP000183487">
    <property type="component" value="Unassembled WGS sequence"/>
</dbReference>
<name>A0A1H1HQD1_9BURK</name>
<organism evidence="1 2">
    <name type="scientific">Paraburkholderia fungorum</name>
    <dbReference type="NCBI Taxonomy" id="134537"/>
    <lineage>
        <taxon>Bacteria</taxon>
        <taxon>Pseudomonadati</taxon>
        <taxon>Pseudomonadota</taxon>
        <taxon>Betaproteobacteria</taxon>
        <taxon>Burkholderiales</taxon>
        <taxon>Burkholderiaceae</taxon>
        <taxon>Paraburkholderia</taxon>
    </lineage>
</organism>
<reference evidence="2" key="1">
    <citation type="submission" date="2016-10" db="EMBL/GenBank/DDBJ databases">
        <authorList>
            <person name="Varghese N."/>
        </authorList>
    </citation>
    <scope>NUCLEOTIDE SEQUENCE [LARGE SCALE GENOMIC DNA]</scope>
    <source>
        <strain evidence="2">GAS106B</strain>
    </source>
</reference>
<dbReference type="EMBL" id="FNKP01000002">
    <property type="protein sequence ID" value="SDR27603.1"/>
    <property type="molecule type" value="Genomic_DNA"/>
</dbReference>
<dbReference type="AlphaFoldDB" id="A0A1H1HQD1"/>
<keyword evidence="2" id="KW-1185">Reference proteome</keyword>
<evidence type="ECO:0000313" key="2">
    <source>
        <dbReference type="Proteomes" id="UP000183487"/>
    </source>
</evidence>
<protein>
    <submittedName>
        <fullName evidence="1">Uncharacterized protein</fullName>
    </submittedName>
</protein>